<dbReference type="AlphaFoldDB" id="A0A545ANI8"/>
<name>A0A545ANI8_9ACTN</name>
<dbReference type="OrthoDB" id="4073278at2"/>
<sequence length="273" mass="29417">MDKTTARGEEIDTSVAHPARRYDYWLGGKDNFAVDRASGEAVAREFPTISTAARANRAFLGRAVTYLASQAGVRQFLDIGTGLPTANNTHEVAQAVAPDARIAYVDNDPMVMVHARALLTSTPQGRTGYFQADLRDPDAILSNPGLREVLDLDQPVALLLVAILHFIADSDDPIGLVRHYLDALPAGSYLVVSHATGDHMDPDQADKITDALTRGGGSFQLRSHDDVARFFTGLELVPPGLVSVVEWHPAADAPEGQLTVKEVSMWAGIARHS</sequence>
<dbReference type="InterPro" id="IPR029063">
    <property type="entry name" value="SAM-dependent_MTases_sf"/>
</dbReference>
<dbReference type="EMBL" id="VIRS01000016">
    <property type="protein sequence ID" value="TQS42902.1"/>
    <property type="molecule type" value="Genomic_DNA"/>
</dbReference>
<organism evidence="1 2">
    <name type="scientific">Cryptosporangium phraense</name>
    <dbReference type="NCBI Taxonomy" id="2593070"/>
    <lineage>
        <taxon>Bacteria</taxon>
        <taxon>Bacillati</taxon>
        <taxon>Actinomycetota</taxon>
        <taxon>Actinomycetes</taxon>
        <taxon>Cryptosporangiales</taxon>
        <taxon>Cryptosporangiaceae</taxon>
        <taxon>Cryptosporangium</taxon>
    </lineage>
</organism>
<dbReference type="InParanoid" id="A0A545ANI8"/>
<dbReference type="Pfam" id="PF04672">
    <property type="entry name" value="Methyltransf_19"/>
    <property type="match status" value="1"/>
</dbReference>
<evidence type="ECO:0000313" key="2">
    <source>
        <dbReference type="Proteomes" id="UP000317982"/>
    </source>
</evidence>
<evidence type="ECO:0000313" key="1">
    <source>
        <dbReference type="EMBL" id="TQS42902.1"/>
    </source>
</evidence>
<gene>
    <name evidence="1" type="ORF">FL583_22375</name>
</gene>
<keyword evidence="1" id="KW-0808">Transferase</keyword>
<reference evidence="1 2" key="1">
    <citation type="submission" date="2019-07" db="EMBL/GenBank/DDBJ databases">
        <title>Cryptosporangium phraense sp. nov., isolated from plant litter.</title>
        <authorList>
            <person name="Suriyachadkun C."/>
        </authorList>
    </citation>
    <scope>NUCLEOTIDE SEQUENCE [LARGE SCALE GENOMIC DNA]</scope>
    <source>
        <strain evidence="1 2">A-T 5661</strain>
    </source>
</reference>
<dbReference type="Gene3D" id="3.40.50.150">
    <property type="entry name" value="Vaccinia Virus protein VP39"/>
    <property type="match status" value="1"/>
</dbReference>
<proteinExistence type="predicted"/>
<dbReference type="InterPro" id="IPR006764">
    <property type="entry name" value="SAM_dep_MeTrfase_SAV2177_type"/>
</dbReference>
<accession>A0A545ANI8</accession>
<keyword evidence="2" id="KW-1185">Reference proteome</keyword>
<dbReference type="GO" id="GO:0008168">
    <property type="term" value="F:methyltransferase activity"/>
    <property type="evidence" value="ECO:0007669"/>
    <property type="project" value="UniProtKB-KW"/>
</dbReference>
<comment type="caution">
    <text evidence="1">The sequence shown here is derived from an EMBL/GenBank/DDBJ whole genome shotgun (WGS) entry which is preliminary data.</text>
</comment>
<dbReference type="GO" id="GO:0032259">
    <property type="term" value="P:methylation"/>
    <property type="evidence" value="ECO:0007669"/>
    <property type="project" value="UniProtKB-KW"/>
</dbReference>
<protein>
    <submittedName>
        <fullName evidence="1">SAM-dependent methyltransferase</fullName>
    </submittedName>
</protein>
<dbReference type="Proteomes" id="UP000317982">
    <property type="component" value="Unassembled WGS sequence"/>
</dbReference>
<dbReference type="SUPFAM" id="SSF53335">
    <property type="entry name" value="S-adenosyl-L-methionine-dependent methyltransferases"/>
    <property type="match status" value="1"/>
</dbReference>
<keyword evidence="1" id="KW-0489">Methyltransferase</keyword>
<dbReference type="PIRSF" id="PIRSF017393">
    <property type="entry name" value="MTase_SAV2177"/>
    <property type="match status" value="1"/>
</dbReference>